<feature type="domain" description="Orc1-like AAA ATPase" evidence="2">
    <location>
        <begin position="4"/>
        <end position="154"/>
    </location>
</feature>
<dbReference type="GO" id="GO:0005524">
    <property type="term" value="F:ATP binding"/>
    <property type="evidence" value="ECO:0007669"/>
    <property type="project" value="UniProtKB-KW"/>
</dbReference>
<evidence type="ECO:0000313" key="4">
    <source>
        <dbReference type="Proteomes" id="UP000279968"/>
    </source>
</evidence>
<dbReference type="InterPro" id="IPR004256">
    <property type="entry name" value="DUF234"/>
</dbReference>
<dbReference type="Pfam" id="PF13191">
    <property type="entry name" value="AAA_16"/>
    <property type="match status" value="1"/>
</dbReference>
<evidence type="ECO:0000259" key="2">
    <source>
        <dbReference type="Pfam" id="PF13191"/>
    </source>
</evidence>
<name>A0A3B0AC10_9ACTN</name>
<proteinExistence type="predicted"/>
<organism evidence="3 4">
    <name type="scientific">Micromonospora costi</name>
    <dbReference type="NCBI Taxonomy" id="1530042"/>
    <lineage>
        <taxon>Bacteria</taxon>
        <taxon>Bacillati</taxon>
        <taxon>Actinomycetota</taxon>
        <taxon>Actinomycetes</taxon>
        <taxon>Micromonosporales</taxon>
        <taxon>Micromonosporaceae</taxon>
        <taxon>Micromonospora</taxon>
    </lineage>
</organism>
<sequence length="474" mass="50977">MGCFVGRARDLARLDDLLDGVRRDDRADRPGRVVFLRGRPQVGKSRLVEEFLTRSGVPYLYFTASAQPTPAAELALFVEAAARSTLPGADLFEAPVPHTWDAVLALLADALPADRRAVVVLDGMPHLAAADPSFEGTLRTAFDRHLSRRPVLVVGVGSDVPAMEALTAVGRPFHRCAEEVVVAPLTPAEVGDVLDLPAADALDAYLVCGGLPLVVDEWPSGTPPQAYLTQAVADPTSALVVGGERSLAADHPAQSQVGWVLRAIGGGARTFSLIERASGGLPQASLTRALRTLTEQRAVEADLPLSVRASRETRYTPTDPHLPFWTAFLGPHLAEVERGRADLTLDRIAAAWPDWRARAVEPLVREALRRLPPDRLPPGTAEVGGYWTRASDIEVPLVGADRAPVAGRITFVGAISWRDDRPFDEDDLWRLLQRRAWLPGADEGTLPVAVSRGGVVAGGVRSISPEELLAAYRD</sequence>
<protein>
    <submittedName>
        <fullName evidence="3">ATP-binding protein</fullName>
    </submittedName>
</protein>
<dbReference type="Gene3D" id="3.40.50.300">
    <property type="entry name" value="P-loop containing nucleotide triphosphate hydrolases"/>
    <property type="match status" value="1"/>
</dbReference>
<comment type="caution">
    <text evidence="3">The sequence shown here is derived from an EMBL/GenBank/DDBJ whole genome shotgun (WGS) entry which is preliminary data.</text>
</comment>
<dbReference type="InterPro" id="IPR041664">
    <property type="entry name" value="AAA_16"/>
</dbReference>
<dbReference type="RefSeq" id="WP_120778331.1">
    <property type="nucleotide sequence ID" value="NZ_JBHLUP010000009.1"/>
</dbReference>
<dbReference type="InterPro" id="IPR027417">
    <property type="entry name" value="P-loop_NTPase"/>
</dbReference>
<evidence type="ECO:0000259" key="1">
    <source>
        <dbReference type="Pfam" id="PF03008"/>
    </source>
</evidence>
<evidence type="ECO:0000313" key="3">
    <source>
        <dbReference type="EMBL" id="RKN58158.1"/>
    </source>
</evidence>
<dbReference type="PANTHER" id="PTHR34704">
    <property type="entry name" value="ATPASE"/>
    <property type="match status" value="1"/>
</dbReference>
<dbReference type="Proteomes" id="UP000279968">
    <property type="component" value="Unassembled WGS sequence"/>
</dbReference>
<reference evidence="3 4" key="1">
    <citation type="journal article" date="2015" name="Int. J. Syst. Evol. Microbiol.">
        <title>Micromonospora costi sp. nov., isolated from a leaf of Costus speciosus.</title>
        <authorList>
            <person name="Thawai C."/>
        </authorList>
    </citation>
    <scope>NUCLEOTIDE SEQUENCE [LARGE SCALE GENOMIC DNA]</scope>
    <source>
        <strain evidence="3 4">CS1-12</strain>
    </source>
</reference>
<gene>
    <name evidence="3" type="ORF">D7193_06095</name>
</gene>
<dbReference type="Pfam" id="PF03008">
    <property type="entry name" value="DUF234"/>
    <property type="match status" value="1"/>
</dbReference>
<accession>A0A3B0AC10</accession>
<keyword evidence="3" id="KW-0067">ATP-binding</keyword>
<dbReference type="PANTHER" id="PTHR34704:SF1">
    <property type="entry name" value="ATPASE"/>
    <property type="match status" value="1"/>
</dbReference>
<keyword evidence="4" id="KW-1185">Reference proteome</keyword>
<dbReference type="SUPFAM" id="SSF52540">
    <property type="entry name" value="P-loop containing nucleoside triphosphate hydrolases"/>
    <property type="match status" value="1"/>
</dbReference>
<dbReference type="OrthoDB" id="3209349at2"/>
<dbReference type="AlphaFoldDB" id="A0A3B0AC10"/>
<feature type="domain" description="DUF234" evidence="1">
    <location>
        <begin position="325"/>
        <end position="397"/>
    </location>
</feature>
<keyword evidence="3" id="KW-0547">Nucleotide-binding</keyword>
<dbReference type="EMBL" id="RBAN01000001">
    <property type="protein sequence ID" value="RKN58158.1"/>
    <property type="molecule type" value="Genomic_DNA"/>
</dbReference>